<evidence type="ECO:0000256" key="3">
    <source>
        <dbReference type="ARBA" id="ARBA00022448"/>
    </source>
</evidence>
<feature type="transmembrane region" description="Helical" evidence="8">
    <location>
        <begin position="12"/>
        <end position="29"/>
    </location>
</feature>
<reference evidence="9" key="1">
    <citation type="submission" date="2022-05" db="EMBL/GenBank/DDBJ databases">
        <authorList>
            <person name="Sun H.-N."/>
        </authorList>
    </citation>
    <scope>NUCLEOTIDE SEQUENCE</scope>
    <source>
        <strain evidence="9">HB14</strain>
    </source>
</reference>
<dbReference type="RefSeq" id="WP_253967535.1">
    <property type="nucleotide sequence ID" value="NZ_JAMFTH010000001.1"/>
</dbReference>
<evidence type="ECO:0000313" key="9">
    <source>
        <dbReference type="EMBL" id="MCP8899282.1"/>
    </source>
</evidence>
<keyword evidence="4" id="KW-1003">Cell membrane</keyword>
<evidence type="ECO:0000256" key="6">
    <source>
        <dbReference type="ARBA" id="ARBA00022989"/>
    </source>
</evidence>
<organism evidence="9 10">
    <name type="scientific">Gilvimarinus xylanilyticus</name>
    <dbReference type="NCBI Taxonomy" id="2944139"/>
    <lineage>
        <taxon>Bacteria</taxon>
        <taxon>Pseudomonadati</taxon>
        <taxon>Pseudomonadota</taxon>
        <taxon>Gammaproteobacteria</taxon>
        <taxon>Cellvibrionales</taxon>
        <taxon>Cellvibrionaceae</taxon>
        <taxon>Gilvimarinus</taxon>
    </lineage>
</organism>
<dbReference type="Proteomes" id="UP001139319">
    <property type="component" value="Unassembled WGS sequence"/>
</dbReference>
<dbReference type="GO" id="GO:0005886">
    <property type="term" value="C:plasma membrane"/>
    <property type="evidence" value="ECO:0007669"/>
    <property type="project" value="UniProtKB-SubCell"/>
</dbReference>
<proteinExistence type="inferred from homology"/>
<evidence type="ECO:0000256" key="2">
    <source>
        <dbReference type="ARBA" id="ARBA00009773"/>
    </source>
</evidence>
<name>A0A9X2I5H9_9GAMM</name>
<evidence type="ECO:0000256" key="1">
    <source>
        <dbReference type="ARBA" id="ARBA00004651"/>
    </source>
</evidence>
<dbReference type="InterPro" id="IPR002549">
    <property type="entry name" value="AI-2E-like"/>
</dbReference>
<dbReference type="AlphaFoldDB" id="A0A9X2I5H9"/>
<evidence type="ECO:0000256" key="8">
    <source>
        <dbReference type="SAM" id="Phobius"/>
    </source>
</evidence>
<protein>
    <submittedName>
        <fullName evidence="9">AI-2E family transporter</fullName>
    </submittedName>
</protein>
<reference evidence="9" key="2">
    <citation type="submission" date="2023-01" db="EMBL/GenBank/DDBJ databases">
        <title>Gilvimarinus xylanilyticus HB14 isolated from Caulerpa lentillifera aquaculture base in Hainan, China.</title>
        <authorList>
            <person name="Zhang Y.-J."/>
        </authorList>
    </citation>
    <scope>NUCLEOTIDE SEQUENCE</scope>
    <source>
        <strain evidence="9">HB14</strain>
    </source>
</reference>
<keyword evidence="5 8" id="KW-0812">Transmembrane</keyword>
<keyword evidence="10" id="KW-1185">Reference proteome</keyword>
<keyword evidence="7 8" id="KW-0472">Membrane</keyword>
<dbReference type="PANTHER" id="PTHR21716">
    <property type="entry name" value="TRANSMEMBRANE PROTEIN"/>
    <property type="match status" value="1"/>
</dbReference>
<comment type="subcellular location">
    <subcellularLocation>
        <location evidence="1">Cell membrane</location>
        <topology evidence="1">Multi-pass membrane protein</topology>
    </subcellularLocation>
</comment>
<comment type="caution">
    <text evidence="9">The sequence shown here is derived from an EMBL/GenBank/DDBJ whole genome shotgun (WGS) entry which is preliminary data.</text>
</comment>
<dbReference type="EMBL" id="JAMFTH010000001">
    <property type="protein sequence ID" value="MCP8899282.1"/>
    <property type="molecule type" value="Genomic_DNA"/>
</dbReference>
<feature type="transmembrane region" description="Helical" evidence="8">
    <location>
        <begin position="213"/>
        <end position="237"/>
    </location>
</feature>
<evidence type="ECO:0000256" key="5">
    <source>
        <dbReference type="ARBA" id="ARBA00022692"/>
    </source>
</evidence>
<comment type="similarity">
    <text evidence="2">Belongs to the autoinducer-2 exporter (AI-2E) (TC 2.A.86) family.</text>
</comment>
<accession>A0A9X2I5H9</accession>
<feature type="transmembrane region" description="Helical" evidence="8">
    <location>
        <begin position="65"/>
        <end position="88"/>
    </location>
</feature>
<keyword evidence="6 8" id="KW-1133">Transmembrane helix</keyword>
<evidence type="ECO:0000313" key="10">
    <source>
        <dbReference type="Proteomes" id="UP001139319"/>
    </source>
</evidence>
<dbReference type="Pfam" id="PF01594">
    <property type="entry name" value="AI-2E_transport"/>
    <property type="match status" value="1"/>
</dbReference>
<dbReference type="PANTHER" id="PTHR21716:SF67">
    <property type="entry name" value="TRANSPORT PROTEIN YDIK-RELATED"/>
    <property type="match status" value="1"/>
</dbReference>
<feature type="transmembrane region" description="Helical" evidence="8">
    <location>
        <begin position="35"/>
        <end position="53"/>
    </location>
</feature>
<feature type="transmembrane region" description="Helical" evidence="8">
    <location>
        <begin position="276"/>
        <end position="292"/>
    </location>
</feature>
<sequence>MKPSSPPLIDTAIRLGLIVFMAYLAIAVLQPFLALLLWGMILAIALFPVYSKILPRVGGREGRAATLLVLGIVLVIGAPTVMLTMSFMDHLHNLYQQAVSGTLQIAEPPDNVVGWPVVGEKLDAAWRAASENLRGFVVQYEAQIREYAHKAMSILGGVLTTSLAFLAAFIVAGIMLAYSRPGGATTGKIFNRICGPTIGAELHVLSVATVRSVAVGVIGVAFIQALLLGVGFMLAGIPAAGLLALAVLVCGIIQLPAAIFVIPVVAWLWMAGDGGLIANILLTLYLIVSGLADNVLKPMLLGRGVAAPMPVILLGALGGMFVSGLIGLFIGAVILAVSYQVFMAWVNEGHSVEPESNTVSD</sequence>
<evidence type="ECO:0000256" key="7">
    <source>
        <dbReference type="ARBA" id="ARBA00023136"/>
    </source>
</evidence>
<evidence type="ECO:0000256" key="4">
    <source>
        <dbReference type="ARBA" id="ARBA00022475"/>
    </source>
</evidence>
<gene>
    <name evidence="9" type="ORF">M6D89_08250</name>
</gene>
<feature type="transmembrane region" description="Helical" evidence="8">
    <location>
        <begin position="312"/>
        <end position="337"/>
    </location>
</feature>
<feature type="transmembrane region" description="Helical" evidence="8">
    <location>
        <begin position="243"/>
        <end position="269"/>
    </location>
</feature>
<keyword evidence="3" id="KW-0813">Transport</keyword>
<feature type="transmembrane region" description="Helical" evidence="8">
    <location>
        <begin position="154"/>
        <end position="178"/>
    </location>
</feature>